<evidence type="ECO:0000313" key="2">
    <source>
        <dbReference type="Proteomes" id="UP001501175"/>
    </source>
</evidence>
<keyword evidence="2" id="KW-1185">Reference proteome</keyword>
<gene>
    <name evidence="1" type="ORF">GCM10023189_44790</name>
</gene>
<dbReference type="EMBL" id="BAABHD010000078">
    <property type="protein sequence ID" value="GAA4464893.1"/>
    <property type="molecule type" value="Genomic_DNA"/>
</dbReference>
<name>A0ABP8NC82_9BACT</name>
<organism evidence="1 2">
    <name type="scientific">Nibrella saemangeumensis</name>
    <dbReference type="NCBI Taxonomy" id="1084526"/>
    <lineage>
        <taxon>Bacteria</taxon>
        <taxon>Pseudomonadati</taxon>
        <taxon>Bacteroidota</taxon>
        <taxon>Cytophagia</taxon>
        <taxon>Cytophagales</taxon>
        <taxon>Spirosomataceae</taxon>
        <taxon>Nibrella</taxon>
    </lineage>
</organism>
<accession>A0ABP8NC82</accession>
<sequence>MAFFYLSGMEKQRKKPEKRPDSAPLDALRLVLRSHAIELKPFVHQVKDLPQDPDLEYYFVPAELKETYRPYYRPGRPYKNLKLVNFDQPAISLSFYFKHKYSIKQDVPADQAIEYLRNYRDELFNKGLLIQPSQAEQLELKQVDDLLRQIRTAPGHFQYCFSNFHHFYRYWYCSYRYFEEEKPEKLGSATEHLLKHSERVKGQVSQRLNIIFVDTEYIARAIPLSQDNKTIEKILATYNHRHAFGTVALYVKPSANNADGNK</sequence>
<protein>
    <submittedName>
        <fullName evidence="1">Uncharacterized protein</fullName>
    </submittedName>
</protein>
<comment type="caution">
    <text evidence="1">The sequence shown here is derived from an EMBL/GenBank/DDBJ whole genome shotgun (WGS) entry which is preliminary data.</text>
</comment>
<proteinExistence type="predicted"/>
<reference evidence="2" key="1">
    <citation type="journal article" date="2019" name="Int. J. Syst. Evol. Microbiol.">
        <title>The Global Catalogue of Microorganisms (GCM) 10K type strain sequencing project: providing services to taxonomists for standard genome sequencing and annotation.</title>
        <authorList>
            <consortium name="The Broad Institute Genomics Platform"/>
            <consortium name="The Broad Institute Genome Sequencing Center for Infectious Disease"/>
            <person name="Wu L."/>
            <person name="Ma J."/>
        </authorList>
    </citation>
    <scope>NUCLEOTIDE SEQUENCE [LARGE SCALE GENOMIC DNA]</scope>
    <source>
        <strain evidence="2">JCM 17927</strain>
    </source>
</reference>
<evidence type="ECO:0000313" key="1">
    <source>
        <dbReference type="EMBL" id="GAA4464893.1"/>
    </source>
</evidence>
<dbReference type="Proteomes" id="UP001501175">
    <property type="component" value="Unassembled WGS sequence"/>
</dbReference>